<evidence type="ECO:0000313" key="1">
    <source>
        <dbReference type="EMBL" id="KRN47809.1"/>
    </source>
</evidence>
<protein>
    <recommendedName>
        <fullName evidence="3">DUF4250 domain-containing protein</fullName>
    </recommendedName>
</protein>
<sequence>MLLSVINMKLRDQYDSLDSLCDDLDVNKEEIINTLSSVNYVYDETQNQFK</sequence>
<dbReference type="Pfam" id="PF14056">
    <property type="entry name" value="DUF4250"/>
    <property type="match status" value="1"/>
</dbReference>
<evidence type="ECO:0000313" key="2">
    <source>
        <dbReference type="Proteomes" id="UP000051841"/>
    </source>
</evidence>
<dbReference type="Proteomes" id="UP000051841">
    <property type="component" value="Unassembled WGS sequence"/>
</dbReference>
<gene>
    <name evidence="1" type="ORF">IV49_GL001317</name>
</gene>
<dbReference type="EMBL" id="JQBL01000034">
    <property type="protein sequence ID" value="KRN47809.1"/>
    <property type="molecule type" value="Genomic_DNA"/>
</dbReference>
<accession>A0A0R2H4V9</accession>
<organism evidence="1 2">
    <name type="scientific">Kandleria vitulina DSM 20405</name>
    <dbReference type="NCBI Taxonomy" id="1410657"/>
    <lineage>
        <taxon>Bacteria</taxon>
        <taxon>Bacillati</taxon>
        <taxon>Bacillota</taxon>
        <taxon>Erysipelotrichia</taxon>
        <taxon>Erysipelotrichales</taxon>
        <taxon>Coprobacillaceae</taxon>
        <taxon>Kandleria</taxon>
    </lineage>
</organism>
<evidence type="ECO:0008006" key="3">
    <source>
        <dbReference type="Google" id="ProtNLM"/>
    </source>
</evidence>
<dbReference type="InterPro" id="IPR025346">
    <property type="entry name" value="DUF4250"/>
</dbReference>
<dbReference type="AlphaFoldDB" id="A0A0R2H4V9"/>
<reference evidence="1 2" key="1">
    <citation type="journal article" date="2015" name="Genome Announc.">
        <title>Expanding the biotechnology potential of lactobacilli through comparative genomics of 213 strains and associated genera.</title>
        <authorList>
            <person name="Sun Z."/>
            <person name="Harris H.M."/>
            <person name="McCann A."/>
            <person name="Guo C."/>
            <person name="Argimon S."/>
            <person name="Zhang W."/>
            <person name="Yang X."/>
            <person name="Jeffery I.B."/>
            <person name="Cooney J.C."/>
            <person name="Kagawa T.F."/>
            <person name="Liu W."/>
            <person name="Song Y."/>
            <person name="Salvetti E."/>
            <person name="Wrobel A."/>
            <person name="Rasinkangas P."/>
            <person name="Parkhill J."/>
            <person name="Rea M.C."/>
            <person name="O'Sullivan O."/>
            <person name="Ritari J."/>
            <person name="Douillard F.P."/>
            <person name="Paul Ross R."/>
            <person name="Yang R."/>
            <person name="Briner A.E."/>
            <person name="Felis G.E."/>
            <person name="de Vos W.M."/>
            <person name="Barrangou R."/>
            <person name="Klaenhammer T.R."/>
            <person name="Caufield P.W."/>
            <person name="Cui Y."/>
            <person name="Zhang H."/>
            <person name="O'Toole P.W."/>
        </authorList>
    </citation>
    <scope>NUCLEOTIDE SEQUENCE [LARGE SCALE GENOMIC DNA]</scope>
    <source>
        <strain evidence="1 2">DSM 20405</strain>
    </source>
</reference>
<dbReference type="PATRIC" id="fig|1410657.5.peg.1362"/>
<proteinExistence type="predicted"/>
<comment type="caution">
    <text evidence="1">The sequence shown here is derived from an EMBL/GenBank/DDBJ whole genome shotgun (WGS) entry which is preliminary data.</text>
</comment>
<keyword evidence="2" id="KW-1185">Reference proteome</keyword>
<name>A0A0R2H4V9_9FIRM</name>